<evidence type="ECO:0000313" key="3">
    <source>
        <dbReference type="Proteomes" id="UP000619293"/>
    </source>
</evidence>
<feature type="compositionally biased region" description="Basic and acidic residues" evidence="1">
    <location>
        <begin position="1"/>
        <end position="10"/>
    </location>
</feature>
<dbReference type="AlphaFoldDB" id="A0A8J3NPB5"/>
<name>A0A8J3NPB5_9ACTN</name>
<reference evidence="2 3" key="1">
    <citation type="submission" date="2021-01" db="EMBL/GenBank/DDBJ databases">
        <title>Whole genome shotgun sequence of Catellatospora chokoriensis NBRC 107358.</title>
        <authorList>
            <person name="Komaki H."/>
            <person name="Tamura T."/>
        </authorList>
    </citation>
    <scope>NUCLEOTIDE SEQUENCE [LARGE SCALE GENOMIC DNA]</scope>
    <source>
        <strain evidence="2 3">NBRC 107358</strain>
    </source>
</reference>
<proteinExistence type="predicted"/>
<feature type="compositionally biased region" description="Low complexity" evidence="1">
    <location>
        <begin position="12"/>
        <end position="22"/>
    </location>
</feature>
<sequence>MFTAHQDGKRGTGTAPATRGTAVPQGVARHAIFNRAWSVNCCASTHTGTGCRPMSLMPN</sequence>
<dbReference type="EMBL" id="BONG01000001">
    <property type="protein sequence ID" value="GIF86983.1"/>
    <property type="molecule type" value="Genomic_DNA"/>
</dbReference>
<accession>A0A8J3NPB5</accession>
<evidence type="ECO:0000313" key="2">
    <source>
        <dbReference type="EMBL" id="GIF86983.1"/>
    </source>
</evidence>
<keyword evidence="3" id="KW-1185">Reference proteome</keyword>
<feature type="region of interest" description="Disordered" evidence="1">
    <location>
        <begin position="1"/>
        <end position="23"/>
    </location>
</feature>
<evidence type="ECO:0000256" key="1">
    <source>
        <dbReference type="SAM" id="MobiDB-lite"/>
    </source>
</evidence>
<dbReference type="RefSeq" id="WP_191842348.1">
    <property type="nucleotide sequence ID" value="NZ_BAAALB010000021.1"/>
</dbReference>
<dbReference type="Proteomes" id="UP000619293">
    <property type="component" value="Unassembled WGS sequence"/>
</dbReference>
<organism evidence="2 3">
    <name type="scientific">Catellatospora chokoriensis</name>
    <dbReference type="NCBI Taxonomy" id="310353"/>
    <lineage>
        <taxon>Bacteria</taxon>
        <taxon>Bacillati</taxon>
        <taxon>Actinomycetota</taxon>
        <taxon>Actinomycetes</taxon>
        <taxon>Micromonosporales</taxon>
        <taxon>Micromonosporaceae</taxon>
        <taxon>Catellatospora</taxon>
    </lineage>
</organism>
<gene>
    <name evidence="2" type="ORF">Cch02nite_04270</name>
</gene>
<comment type="caution">
    <text evidence="2">The sequence shown here is derived from an EMBL/GenBank/DDBJ whole genome shotgun (WGS) entry which is preliminary data.</text>
</comment>
<protein>
    <submittedName>
        <fullName evidence="2">Uncharacterized protein</fullName>
    </submittedName>
</protein>